<protein>
    <recommendedName>
        <fullName evidence="2">glutamine--fructose-6-phosphate transaminase (isomerizing)</fullName>
        <ecNumber evidence="2">2.6.1.16</ecNumber>
    </recommendedName>
</protein>
<reference evidence="9 10" key="1">
    <citation type="submission" date="2018-05" db="EMBL/GenBank/DDBJ databases">
        <title>Complete Genome Sequences of Extremely Thermoacidophilic, Metal-Mobilizing Type-Strain Members of the Archaeal Family Sulfolobaceae: Acidianus brierleyi DSM-1651T, Acidianus sulfidivorans DSM-18786T, Metallosphaera hakonensis DSM-7519T, and Metallosphaera prunae DSM-10039T.</title>
        <authorList>
            <person name="Counts J.A."/>
            <person name="Kelly R.M."/>
        </authorList>
    </citation>
    <scope>NUCLEOTIDE SEQUENCE [LARGE SCALE GENOMIC DNA]</scope>
    <source>
        <strain evidence="9 10">JP7</strain>
    </source>
</reference>
<dbReference type="KEGG" id="asul:DFR86_04500"/>
<dbReference type="SUPFAM" id="SSF53697">
    <property type="entry name" value="SIS domain"/>
    <property type="match status" value="1"/>
</dbReference>
<evidence type="ECO:0000256" key="5">
    <source>
        <dbReference type="ARBA" id="ARBA00022737"/>
    </source>
</evidence>
<feature type="domain" description="SIS" evidence="8">
    <location>
        <begin position="273"/>
        <end position="413"/>
    </location>
</feature>
<dbReference type="GO" id="GO:0006487">
    <property type="term" value="P:protein N-linked glycosylation"/>
    <property type="evidence" value="ECO:0007669"/>
    <property type="project" value="TreeGrafter"/>
</dbReference>
<dbReference type="RefSeq" id="WP_110381112.1">
    <property type="nucleotide sequence ID" value="NZ_CP029288.2"/>
</dbReference>
<dbReference type="SUPFAM" id="SSF56235">
    <property type="entry name" value="N-terminal nucleophile aminohydrolases (Ntn hydrolases)"/>
    <property type="match status" value="1"/>
</dbReference>
<dbReference type="InterPro" id="IPR029055">
    <property type="entry name" value="Ntn_hydrolases_N"/>
</dbReference>
<dbReference type="OrthoDB" id="372195at2157"/>
<dbReference type="PROSITE" id="PS51278">
    <property type="entry name" value="GATASE_TYPE_2"/>
    <property type="match status" value="1"/>
</dbReference>
<evidence type="ECO:0000256" key="6">
    <source>
        <dbReference type="ARBA" id="ARBA00022962"/>
    </source>
</evidence>
<dbReference type="NCBIfam" id="TIGR01135">
    <property type="entry name" value="glmS"/>
    <property type="match status" value="1"/>
</dbReference>
<dbReference type="InterPro" id="IPR046348">
    <property type="entry name" value="SIS_dom_sf"/>
</dbReference>
<feature type="domain" description="SIS" evidence="8">
    <location>
        <begin position="447"/>
        <end position="578"/>
    </location>
</feature>
<evidence type="ECO:0000256" key="1">
    <source>
        <dbReference type="ARBA" id="ARBA00001031"/>
    </source>
</evidence>
<dbReference type="AlphaFoldDB" id="A0A2U9IQH7"/>
<evidence type="ECO:0000259" key="7">
    <source>
        <dbReference type="PROSITE" id="PS51278"/>
    </source>
</evidence>
<sequence length="586" mass="64376">MGGIFGFICKEPANPSIINSGLKRLIYRGYDSAGIAYLKDDSLIVKKVLGNITKNEIKIDDKSKIAIGHTRYANRGWPTLENAHPLLDCKGNIAVVMDGIIDNYEKIREELEKLGHKFVSTTDTEILPHLLEGQENNFLEKSLKILNQIKGIYSFVFIAKNCKKIYAINAGQPIFVGISSNCKYISSDLPSLSGFAENAVLLPENTVAEISEEEIKIFNSRGNEVVPEIKRVKYKEEIAEKGGFSHFMLKEIYDIPAALINTFTSLMEKYLRLASLIVYGAKNVYIIGNGTSLHAGLISSYYFSEIGQNVNVVSAAEFPYYALDNISTGSVVIAISQSGETTDVIRSVKMAKQRGAVILGITNSVGSRLALESNVYLPITAGPEMAVPATKTFTSTIIVLKTLATYTSLHFGKNDIKEIEELKNNIKELSKQISTKLPEIEKQAENIAEKIEKESLYVASSGINYPIALEGALKFKEASMIHAEGLQLGELLHGPIVLTQKGYPVILIRPAEEQAEDLYNKIINSIKEKGNIIITIHPKGDISTVNTLRDLSPISNVIPLQLLAYKLGVKRGLQIDTPPGLAKAVI</sequence>
<dbReference type="InterPro" id="IPR005855">
    <property type="entry name" value="GFAT"/>
</dbReference>
<name>A0A2U9IQH7_9CREN</name>
<dbReference type="CDD" id="cd05008">
    <property type="entry name" value="SIS_GlmS_GlmD_1"/>
    <property type="match status" value="1"/>
</dbReference>
<dbReference type="Pfam" id="PF01380">
    <property type="entry name" value="SIS"/>
    <property type="match status" value="2"/>
</dbReference>
<evidence type="ECO:0000256" key="4">
    <source>
        <dbReference type="ARBA" id="ARBA00022679"/>
    </source>
</evidence>
<dbReference type="InterPro" id="IPR001347">
    <property type="entry name" value="SIS_dom"/>
</dbReference>
<evidence type="ECO:0000256" key="2">
    <source>
        <dbReference type="ARBA" id="ARBA00012916"/>
    </source>
</evidence>
<evidence type="ECO:0000313" key="10">
    <source>
        <dbReference type="Proteomes" id="UP000248410"/>
    </source>
</evidence>
<accession>A0A2U9IQH7</accession>
<dbReference type="GO" id="GO:0006047">
    <property type="term" value="P:UDP-N-acetylglucosamine metabolic process"/>
    <property type="evidence" value="ECO:0007669"/>
    <property type="project" value="TreeGrafter"/>
</dbReference>
<dbReference type="EC" id="2.6.1.16" evidence="2"/>
<dbReference type="GO" id="GO:0006002">
    <property type="term" value="P:fructose 6-phosphate metabolic process"/>
    <property type="evidence" value="ECO:0007669"/>
    <property type="project" value="TreeGrafter"/>
</dbReference>
<evidence type="ECO:0000313" key="9">
    <source>
        <dbReference type="EMBL" id="AWR98236.1"/>
    </source>
</evidence>
<dbReference type="Gene3D" id="3.60.20.10">
    <property type="entry name" value="Glutamine Phosphoribosylpyrophosphate, subunit 1, domain 1"/>
    <property type="match status" value="1"/>
</dbReference>
<dbReference type="NCBIfam" id="NF001484">
    <property type="entry name" value="PRK00331.1"/>
    <property type="match status" value="1"/>
</dbReference>
<keyword evidence="6" id="KW-0315">Glutamine amidotransferase</keyword>
<keyword evidence="5" id="KW-0677">Repeat</keyword>
<keyword evidence="4" id="KW-0808">Transferase</keyword>
<feature type="domain" description="Glutamine amidotransferase type-2" evidence="7">
    <location>
        <begin position="2"/>
        <end position="213"/>
    </location>
</feature>
<dbReference type="InterPro" id="IPR017932">
    <property type="entry name" value="GATase_2_dom"/>
</dbReference>
<dbReference type="InterPro" id="IPR035490">
    <property type="entry name" value="GlmS/FrlB_SIS"/>
</dbReference>
<proteinExistence type="predicted"/>
<gene>
    <name evidence="9" type="primary">glmS</name>
    <name evidence="9" type="ORF">DFR86_04500</name>
</gene>
<dbReference type="InterPro" id="IPR035466">
    <property type="entry name" value="GlmS/AgaS_SIS"/>
</dbReference>
<dbReference type="InterPro" id="IPR047084">
    <property type="entry name" value="GFAT_N"/>
</dbReference>
<dbReference type="GO" id="GO:0004360">
    <property type="term" value="F:glutamine-fructose-6-phosphate transaminase (isomerizing) activity"/>
    <property type="evidence" value="ECO:0007669"/>
    <property type="project" value="UniProtKB-EC"/>
</dbReference>
<dbReference type="GeneID" id="36837203"/>
<keyword evidence="3" id="KW-0032">Aminotransferase</keyword>
<dbReference type="PANTHER" id="PTHR10937:SF0">
    <property type="entry name" value="GLUTAMINE--FRUCTOSE-6-PHOSPHATE TRANSAMINASE (ISOMERIZING)"/>
    <property type="match status" value="1"/>
</dbReference>
<dbReference type="EMBL" id="CP029288">
    <property type="protein sequence ID" value="AWR98236.1"/>
    <property type="molecule type" value="Genomic_DNA"/>
</dbReference>
<dbReference type="PROSITE" id="PS51464">
    <property type="entry name" value="SIS"/>
    <property type="match status" value="2"/>
</dbReference>
<evidence type="ECO:0000256" key="3">
    <source>
        <dbReference type="ARBA" id="ARBA00022576"/>
    </source>
</evidence>
<keyword evidence="10" id="KW-1185">Reference proteome</keyword>
<dbReference type="CDD" id="cd00714">
    <property type="entry name" value="GFAT"/>
    <property type="match status" value="1"/>
</dbReference>
<evidence type="ECO:0000259" key="8">
    <source>
        <dbReference type="PROSITE" id="PS51464"/>
    </source>
</evidence>
<dbReference type="PANTHER" id="PTHR10937">
    <property type="entry name" value="GLUCOSAMINE--FRUCTOSE-6-PHOSPHATE AMINOTRANSFERASE, ISOMERIZING"/>
    <property type="match status" value="1"/>
</dbReference>
<comment type="catalytic activity">
    <reaction evidence="1">
        <text>D-fructose 6-phosphate + L-glutamine = D-glucosamine 6-phosphate + L-glutamate</text>
        <dbReference type="Rhea" id="RHEA:13237"/>
        <dbReference type="ChEBI" id="CHEBI:29985"/>
        <dbReference type="ChEBI" id="CHEBI:58359"/>
        <dbReference type="ChEBI" id="CHEBI:58725"/>
        <dbReference type="ChEBI" id="CHEBI:61527"/>
        <dbReference type="EC" id="2.6.1.16"/>
    </reaction>
</comment>
<dbReference type="CDD" id="cd05009">
    <property type="entry name" value="SIS_GlmS_GlmD_2"/>
    <property type="match status" value="1"/>
</dbReference>
<dbReference type="Pfam" id="PF13522">
    <property type="entry name" value="GATase_6"/>
    <property type="match status" value="1"/>
</dbReference>
<dbReference type="GO" id="GO:0097367">
    <property type="term" value="F:carbohydrate derivative binding"/>
    <property type="evidence" value="ECO:0007669"/>
    <property type="project" value="InterPro"/>
</dbReference>
<dbReference type="Gene3D" id="3.40.50.10490">
    <property type="entry name" value="Glucose-6-phosphate isomerase like protein, domain 1"/>
    <property type="match status" value="2"/>
</dbReference>
<organism evidence="9 10">
    <name type="scientific">Acidianus sulfidivorans JP7</name>
    <dbReference type="NCBI Taxonomy" id="619593"/>
    <lineage>
        <taxon>Archaea</taxon>
        <taxon>Thermoproteota</taxon>
        <taxon>Thermoprotei</taxon>
        <taxon>Sulfolobales</taxon>
        <taxon>Sulfolobaceae</taxon>
        <taxon>Acidianus</taxon>
    </lineage>
</organism>
<dbReference type="Proteomes" id="UP000248410">
    <property type="component" value="Chromosome"/>
</dbReference>